<dbReference type="EMBL" id="AOKF01001337">
    <property type="protein sequence ID" value="EPN60499.1"/>
    <property type="molecule type" value="Genomic_DNA"/>
</dbReference>
<gene>
    <name evidence="5" type="ORF">A245_15817</name>
</gene>
<evidence type="ECO:0000313" key="6">
    <source>
        <dbReference type="Proteomes" id="UP000018849"/>
    </source>
</evidence>
<evidence type="ECO:0000256" key="2">
    <source>
        <dbReference type="ARBA" id="ARBA00022741"/>
    </source>
</evidence>
<dbReference type="GO" id="GO:0016881">
    <property type="term" value="F:acid-amino acid ligase activity"/>
    <property type="evidence" value="ECO:0007669"/>
    <property type="project" value="InterPro"/>
</dbReference>
<dbReference type="GO" id="GO:0005524">
    <property type="term" value="F:ATP binding"/>
    <property type="evidence" value="ECO:0007669"/>
    <property type="project" value="UniProtKB-KW"/>
</dbReference>
<dbReference type="PANTHER" id="PTHR43024:SF1">
    <property type="entry name" value="UDP-N-ACETYLMURAMOYL-TRIPEPTIDE--D-ALANYL-D-ALANINE LIGASE"/>
    <property type="match status" value="1"/>
</dbReference>
<organism evidence="5 6">
    <name type="scientific">Pseudomonas syringae pv. actinidiae ICMP 19096</name>
    <dbReference type="NCBI Taxonomy" id="1194405"/>
    <lineage>
        <taxon>Bacteria</taxon>
        <taxon>Pseudomonadati</taxon>
        <taxon>Pseudomonadota</taxon>
        <taxon>Gammaproteobacteria</taxon>
        <taxon>Pseudomonadales</taxon>
        <taxon>Pseudomonadaceae</taxon>
        <taxon>Pseudomonas</taxon>
        <taxon>Pseudomonas syringae</taxon>
    </lineage>
</organism>
<evidence type="ECO:0000256" key="3">
    <source>
        <dbReference type="ARBA" id="ARBA00022840"/>
    </source>
</evidence>
<sequence length="73" mass="7203">AAAGALGVSLEGIVAGLNNVQPVKGRAVAQIASNGVRVIDDTYNANPGSINAAVDILTGFTGRTVLVLGDIGE</sequence>
<keyword evidence="3" id="KW-0067">ATP-binding</keyword>
<keyword evidence="1 5" id="KW-0436">Ligase</keyword>
<dbReference type="InterPro" id="IPR051046">
    <property type="entry name" value="MurCDEF_CellWall_CoF430Synth"/>
</dbReference>
<dbReference type="InterPro" id="IPR004101">
    <property type="entry name" value="Mur_ligase_C"/>
</dbReference>
<comment type="caution">
    <text evidence="5">The sequence shown here is derived from an EMBL/GenBank/DDBJ whole genome shotgun (WGS) entry which is preliminary data.</text>
</comment>
<proteinExistence type="predicted"/>
<feature type="domain" description="Mur ligase C-terminal" evidence="4">
    <location>
        <begin position="33"/>
        <end position="73"/>
    </location>
</feature>
<feature type="non-terminal residue" evidence="5">
    <location>
        <position position="73"/>
    </location>
</feature>
<dbReference type="SUPFAM" id="SSF53244">
    <property type="entry name" value="MurD-like peptide ligases, peptide-binding domain"/>
    <property type="match status" value="1"/>
</dbReference>
<evidence type="ECO:0000259" key="4">
    <source>
        <dbReference type="Pfam" id="PF02875"/>
    </source>
</evidence>
<dbReference type="Proteomes" id="UP000018849">
    <property type="component" value="Unassembled WGS sequence"/>
</dbReference>
<dbReference type="InterPro" id="IPR036615">
    <property type="entry name" value="Mur_ligase_C_dom_sf"/>
</dbReference>
<evidence type="ECO:0000256" key="1">
    <source>
        <dbReference type="ARBA" id="ARBA00022598"/>
    </source>
</evidence>
<name>A0A656JY64_PSESF</name>
<dbReference type="AlphaFoldDB" id="A0A656JY64"/>
<dbReference type="PANTHER" id="PTHR43024">
    <property type="entry name" value="UDP-N-ACETYLMURAMOYL-TRIPEPTIDE--D-ALANYL-D-ALANINE LIGASE"/>
    <property type="match status" value="1"/>
</dbReference>
<reference evidence="5 6" key="1">
    <citation type="journal article" date="2013" name="PLoS Pathog.">
        <title>Genomic analysis of the Kiwifruit pathogen Pseudomonas syringae pv. actinidiae provides insight into the origins of an emergent plant disease.</title>
        <authorList>
            <person name="McCann H.C."/>
            <person name="Rikkerink E.H."/>
            <person name="Bertels F."/>
            <person name="Fiers M."/>
            <person name="Lu A."/>
            <person name="Rees-George J."/>
            <person name="Andersen M.T."/>
            <person name="Gleave A.P."/>
            <person name="Haubold B."/>
            <person name="Wohlers M.W."/>
            <person name="Guttman D.S."/>
            <person name="Wang P.W."/>
            <person name="Straub C."/>
            <person name="Vanneste J.L."/>
            <person name="Rainey P.B."/>
            <person name="Templeton M.D."/>
        </authorList>
    </citation>
    <scope>NUCLEOTIDE SEQUENCE [LARGE SCALE GENOMIC DNA]</scope>
    <source>
        <strain evidence="5 6">ICMP 19096</strain>
    </source>
</reference>
<keyword evidence="2" id="KW-0547">Nucleotide-binding</keyword>
<dbReference type="Pfam" id="PF02875">
    <property type="entry name" value="Mur_ligase_C"/>
    <property type="match status" value="1"/>
</dbReference>
<evidence type="ECO:0000313" key="5">
    <source>
        <dbReference type="EMBL" id="EPN60499.1"/>
    </source>
</evidence>
<protein>
    <submittedName>
        <fullName evidence="5">UDP-N-acetylmuramoyl-tripeptide--D-alanyl-D-alanine ligase</fullName>
    </submittedName>
</protein>
<accession>A0A656JY64</accession>
<feature type="non-terminal residue" evidence="5">
    <location>
        <position position="1"/>
    </location>
</feature>
<dbReference type="Gene3D" id="3.90.190.20">
    <property type="entry name" value="Mur ligase, C-terminal domain"/>
    <property type="match status" value="1"/>
</dbReference>